<accession>J9GL67</accession>
<dbReference type="EMBL" id="AMCI01000696">
    <property type="protein sequence ID" value="EJX08139.1"/>
    <property type="molecule type" value="Genomic_DNA"/>
</dbReference>
<protein>
    <submittedName>
        <fullName evidence="2">Protein containing PKD domain protein</fullName>
    </submittedName>
</protein>
<comment type="caution">
    <text evidence="2">The sequence shown here is derived from an EMBL/GenBank/DDBJ whole genome shotgun (WGS) entry which is preliminary data.</text>
</comment>
<dbReference type="InterPro" id="IPR011044">
    <property type="entry name" value="Quino_amine_DH_bsu"/>
</dbReference>
<proteinExistence type="predicted"/>
<dbReference type="Gene3D" id="2.60.40.10">
    <property type="entry name" value="Immunoglobulins"/>
    <property type="match status" value="1"/>
</dbReference>
<dbReference type="CDD" id="cd00146">
    <property type="entry name" value="PKD"/>
    <property type="match status" value="1"/>
</dbReference>
<dbReference type="SUPFAM" id="SSF50969">
    <property type="entry name" value="YVTN repeat-like/Quinoprotein amine dehydrogenase"/>
    <property type="match status" value="1"/>
</dbReference>
<gene>
    <name evidence="2" type="ORF">EVA_03753</name>
</gene>
<dbReference type="Pfam" id="PF16819">
    <property type="entry name" value="DUF5074"/>
    <property type="match status" value="1"/>
</dbReference>
<reference evidence="2" key="1">
    <citation type="journal article" date="2012" name="PLoS ONE">
        <title>Gene sets for utilization of primary and secondary nutrition supplies in the distal gut of endangered iberian lynx.</title>
        <authorList>
            <person name="Alcaide M."/>
            <person name="Messina E."/>
            <person name="Richter M."/>
            <person name="Bargiela R."/>
            <person name="Peplies J."/>
            <person name="Huws S.A."/>
            <person name="Newbold C.J."/>
            <person name="Golyshin P.N."/>
            <person name="Simon M.A."/>
            <person name="Lopez G."/>
            <person name="Yakimov M.M."/>
            <person name="Ferrer M."/>
        </authorList>
    </citation>
    <scope>NUCLEOTIDE SEQUENCE</scope>
</reference>
<dbReference type="PROSITE" id="PS51257">
    <property type="entry name" value="PROKAR_LIPOPROTEIN"/>
    <property type="match status" value="1"/>
</dbReference>
<dbReference type="SUPFAM" id="SSF49299">
    <property type="entry name" value="PKD domain"/>
    <property type="match status" value="1"/>
</dbReference>
<dbReference type="InterPro" id="IPR031815">
    <property type="entry name" value="DUF5074"/>
</dbReference>
<dbReference type="InterPro" id="IPR041696">
    <property type="entry name" value="PKD_3"/>
</dbReference>
<feature type="domain" description="Bacteroidetes PKD-like" evidence="1">
    <location>
        <begin position="43"/>
        <end position="98"/>
    </location>
</feature>
<dbReference type="InterPro" id="IPR035986">
    <property type="entry name" value="PKD_dom_sf"/>
</dbReference>
<dbReference type="Pfam" id="PF16820">
    <property type="entry name" value="PKD_3"/>
    <property type="match status" value="1"/>
</dbReference>
<evidence type="ECO:0000313" key="2">
    <source>
        <dbReference type="EMBL" id="EJX08139.1"/>
    </source>
</evidence>
<organism evidence="2">
    <name type="scientific">gut metagenome</name>
    <dbReference type="NCBI Taxonomy" id="749906"/>
    <lineage>
        <taxon>unclassified sequences</taxon>
        <taxon>metagenomes</taxon>
        <taxon>organismal metagenomes</taxon>
    </lineage>
</organism>
<name>J9GL67_9ZZZZ</name>
<dbReference type="InterPro" id="IPR013783">
    <property type="entry name" value="Ig-like_fold"/>
</dbReference>
<sequence>MKEMKHWVSSLFLTALLTLPFIMSSCDDDDPFTGVAHMGIEDGATVNVGEEVELEAQLNLIEGDIAYRWTVNGEEVETDDDYTFVAPKPGSYSIELTATGANGTFQKSITLNAQMYKSNFFVINEGQYGKSKGSLNKYSAGEWTYNYVKGGFGKTSTMGEIHGEYMYVVSKEEMFLAKVRLSDGKIVDKLDRKGVLGANGQGNSFCIANDEYGVLTSTNGAFKVNLNDLSKIEKLSNMNDNLRQDKEDICKVDDQIFIITKNKVKVYNAADLTFKKELSQAVNTGFALSKDGSLWAANDNKLVKINVKTLDTEEITLPDGLSVYYNSMAYTPSGLSASTTENALYFAKKTGEGWSIYGKDIYKYDIDQQKATEFFEAPEDDKSIYGAGVNVNSNNGDVYIVYTEDGWGDHYKNTNIYVADGQTGHQKAIIDYSGELWFPSKIVFN</sequence>
<dbReference type="AlphaFoldDB" id="J9GL67"/>
<evidence type="ECO:0000259" key="1">
    <source>
        <dbReference type="Pfam" id="PF16820"/>
    </source>
</evidence>